<dbReference type="GO" id="GO:0008237">
    <property type="term" value="F:metallopeptidase activity"/>
    <property type="evidence" value="ECO:0007669"/>
    <property type="project" value="UniProtKB-KW"/>
</dbReference>
<feature type="domain" description="Metalloprotease TldD/E C-terminal" evidence="6">
    <location>
        <begin position="237"/>
        <end position="475"/>
    </location>
</feature>
<dbReference type="InterPro" id="IPR035068">
    <property type="entry name" value="TldD/PmbA_N"/>
</dbReference>
<dbReference type="InterPro" id="IPR051463">
    <property type="entry name" value="Peptidase_U62_metallo"/>
</dbReference>
<dbReference type="SUPFAM" id="SSF111283">
    <property type="entry name" value="Putative modulator of DNA gyrase, PmbA/TldD"/>
    <property type="match status" value="1"/>
</dbReference>
<feature type="domain" description="Metalloprotease TldD/E N-terminal" evidence="5">
    <location>
        <begin position="23"/>
        <end position="85"/>
    </location>
</feature>
<dbReference type="GO" id="GO:0005829">
    <property type="term" value="C:cytosol"/>
    <property type="evidence" value="ECO:0007669"/>
    <property type="project" value="TreeGrafter"/>
</dbReference>
<evidence type="ECO:0000259" key="6">
    <source>
        <dbReference type="Pfam" id="PF19289"/>
    </source>
</evidence>
<protein>
    <submittedName>
        <fullName evidence="7">Peptidase C69</fullName>
    </submittedName>
</protein>
<evidence type="ECO:0000256" key="4">
    <source>
        <dbReference type="ARBA" id="ARBA00023049"/>
    </source>
</evidence>
<dbReference type="Pfam" id="PF01523">
    <property type="entry name" value="PmbA_TldD_1st"/>
    <property type="match status" value="1"/>
</dbReference>
<evidence type="ECO:0000259" key="5">
    <source>
        <dbReference type="Pfam" id="PF01523"/>
    </source>
</evidence>
<dbReference type="InterPro" id="IPR002510">
    <property type="entry name" value="Metalloprtase-TldD/E_N"/>
</dbReference>
<evidence type="ECO:0000256" key="1">
    <source>
        <dbReference type="ARBA" id="ARBA00005836"/>
    </source>
</evidence>
<reference evidence="7" key="2">
    <citation type="journal article" date="2020" name="Microorganisms">
        <title>Osmotic Adaptation and Compatible Solute Biosynthesis of Phototrophic Bacteria as Revealed from Genome Analyses.</title>
        <authorList>
            <person name="Imhoff J.F."/>
            <person name="Rahn T."/>
            <person name="Kunzel S."/>
            <person name="Keller A."/>
            <person name="Neulinger S.C."/>
        </authorList>
    </citation>
    <scope>NUCLEOTIDE SEQUENCE</scope>
    <source>
        <strain evidence="7">DSM 11080</strain>
    </source>
</reference>
<comment type="similarity">
    <text evidence="1">Belongs to the peptidase U62 family.</text>
</comment>
<dbReference type="Gene3D" id="3.30.2290.10">
    <property type="entry name" value="PmbA/TldD superfamily"/>
    <property type="match status" value="1"/>
</dbReference>
<dbReference type="PANTHER" id="PTHR30624">
    <property type="entry name" value="UNCHARACTERIZED PROTEIN TLDD AND PMBA"/>
    <property type="match status" value="1"/>
</dbReference>
<organism evidence="7 8">
    <name type="scientific">Halochromatium glycolicum</name>
    <dbReference type="NCBI Taxonomy" id="85075"/>
    <lineage>
        <taxon>Bacteria</taxon>
        <taxon>Pseudomonadati</taxon>
        <taxon>Pseudomonadota</taxon>
        <taxon>Gammaproteobacteria</taxon>
        <taxon>Chromatiales</taxon>
        <taxon>Chromatiaceae</taxon>
        <taxon>Halochromatium</taxon>
    </lineage>
</organism>
<keyword evidence="2" id="KW-0645">Protease</keyword>
<dbReference type="InterPro" id="IPR036059">
    <property type="entry name" value="TldD/PmbA_sf"/>
</dbReference>
<dbReference type="RefSeq" id="WP_200345634.1">
    <property type="nucleotide sequence ID" value="NZ_NRSJ01000010.1"/>
</dbReference>
<evidence type="ECO:0000256" key="2">
    <source>
        <dbReference type="ARBA" id="ARBA00022670"/>
    </source>
</evidence>
<dbReference type="AlphaFoldDB" id="A0AAJ0X939"/>
<dbReference type="Pfam" id="PF19289">
    <property type="entry name" value="PmbA_TldD_3rd"/>
    <property type="match status" value="1"/>
</dbReference>
<dbReference type="Proteomes" id="UP001296776">
    <property type="component" value="Unassembled WGS sequence"/>
</dbReference>
<reference evidence="7" key="1">
    <citation type="submission" date="2017-08" db="EMBL/GenBank/DDBJ databases">
        <authorList>
            <person name="Imhoff J.F."/>
            <person name="Rahn T."/>
            <person name="Kuenzel S."/>
            <person name="Neulinger S.C."/>
        </authorList>
    </citation>
    <scope>NUCLEOTIDE SEQUENCE</scope>
    <source>
        <strain evidence="7">DSM 11080</strain>
    </source>
</reference>
<gene>
    <name evidence="7" type="ORF">CKO40_07760</name>
</gene>
<name>A0AAJ0X939_9GAMM</name>
<dbReference type="PANTHER" id="PTHR30624:SF10">
    <property type="entry name" value="CONSERVED PROTEIN"/>
    <property type="match status" value="1"/>
</dbReference>
<keyword evidence="3" id="KW-0378">Hydrolase</keyword>
<proteinExistence type="inferred from homology"/>
<evidence type="ECO:0000313" key="7">
    <source>
        <dbReference type="EMBL" id="MBK1704434.1"/>
    </source>
</evidence>
<comment type="caution">
    <text evidence="7">The sequence shown here is derived from an EMBL/GenBank/DDBJ whole genome shotgun (WGS) entry which is preliminary data.</text>
</comment>
<accession>A0AAJ0X939</accession>
<keyword evidence="8" id="KW-1185">Reference proteome</keyword>
<keyword evidence="4" id="KW-0482">Metalloprotease</keyword>
<dbReference type="InterPro" id="IPR045569">
    <property type="entry name" value="Metalloprtase-TldD/E_C"/>
</dbReference>
<evidence type="ECO:0000256" key="3">
    <source>
        <dbReference type="ARBA" id="ARBA00022801"/>
    </source>
</evidence>
<evidence type="ECO:0000313" key="8">
    <source>
        <dbReference type="Proteomes" id="UP001296776"/>
    </source>
</evidence>
<dbReference type="GO" id="GO:0006508">
    <property type="term" value="P:proteolysis"/>
    <property type="evidence" value="ECO:0007669"/>
    <property type="project" value="UniProtKB-KW"/>
</dbReference>
<dbReference type="EMBL" id="NRSJ01000010">
    <property type="protein sequence ID" value="MBK1704434.1"/>
    <property type="molecule type" value="Genomic_DNA"/>
</dbReference>
<sequence>MIHLDRIANAFTASAPRADYWTLRLVDTTGELVNVRDEVAEPSSLWRSQGAMITLIAEGGLGYAATGDLSPSGLAQATGRARELAALHAERGLFDARLYPRTAVRAEYETEVAEPWSAWSLDDKLGLLFDSCRQMDLGEPIVERDAWLSHRRTEQLLVSADGAAIRQCWEHVHGGLAATAHLAGQTQTRHGGGALMPRQGGLERIAAARLREDGERVAEEAIALAQAPECPQDRRDLVLMPNQMVLQIHESIGHPLELDRILGDERNYAGLSFVTPQMFGRYRYGSPLLNVTFDPTLTNELASCVADDEGTIATRAHLIRNGLLERPLGGALSQARSGLAGTASARACDWDRPPIDRMTNINLEPGRDSLEGLIGRVERGVLIDTNRSWSIDDSRNKFQFGCELGRLIEDGELNGLVRNPGYRGISATFWRSLDGVGAPDTVEVGGVRNCGKGEPNQSVYVGHASPPCLFRDVEVFGGGL</sequence>